<feature type="transmembrane region" description="Helical" evidence="11">
    <location>
        <begin position="253"/>
        <end position="271"/>
    </location>
</feature>
<feature type="transmembrane region" description="Helical" evidence="11">
    <location>
        <begin position="400"/>
        <end position="422"/>
    </location>
</feature>
<comment type="pathway">
    <text evidence="2">Lipid metabolism; phospholipid metabolism.</text>
</comment>
<evidence type="ECO:0000256" key="2">
    <source>
        <dbReference type="ARBA" id="ARBA00005074"/>
    </source>
</evidence>
<dbReference type="InterPro" id="IPR049941">
    <property type="entry name" value="LPLAT_7/PORCN-like"/>
</dbReference>
<dbReference type="PANTHER" id="PTHR13906:SF16">
    <property type="entry name" value="LYSOPHOSPHOLIPID ACYLTRANSFERASE 7"/>
    <property type="match status" value="1"/>
</dbReference>
<feature type="transmembrane region" description="Helical" evidence="11">
    <location>
        <begin position="69"/>
        <end position="88"/>
    </location>
</feature>
<keyword evidence="6 11" id="KW-1133">Transmembrane helix</keyword>
<dbReference type="PANTHER" id="PTHR13906">
    <property type="entry name" value="PORCUPINE"/>
    <property type="match status" value="1"/>
</dbReference>
<keyword evidence="13" id="KW-1185">Reference proteome</keyword>
<dbReference type="SUPFAM" id="SSF103473">
    <property type="entry name" value="MFS general substrate transporter"/>
    <property type="match status" value="1"/>
</dbReference>
<evidence type="ECO:0000256" key="3">
    <source>
        <dbReference type="ARBA" id="ARBA00010323"/>
    </source>
</evidence>
<keyword evidence="7 11" id="KW-0472">Membrane</keyword>
<name>A0AAD9JQ96_9ANNE</name>
<protein>
    <recommendedName>
        <fullName evidence="10">Lysophospholipid acyltransferase 7</fullName>
    </recommendedName>
</protein>
<keyword evidence="5 11" id="KW-0812">Transmembrane</keyword>
<feature type="transmembrane region" description="Helical" evidence="11">
    <location>
        <begin position="366"/>
        <end position="388"/>
    </location>
</feature>
<dbReference type="GO" id="GO:0044233">
    <property type="term" value="C:mitochondria-associated endoplasmic reticulum membrane contact site"/>
    <property type="evidence" value="ECO:0007669"/>
    <property type="project" value="TreeGrafter"/>
</dbReference>
<dbReference type="GO" id="GO:0006661">
    <property type="term" value="P:phosphatidylinositol biosynthetic process"/>
    <property type="evidence" value="ECO:0007669"/>
    <property type="project" value="TreeGrafter"/>
</dbReference>
<evidence type="ECO:0000256" key="8">
    <source>
        <dbReference type="ARBA" id="ARBA00023315"/>
    </source>
</evidence>
<feature type="transmembrane region" description="Helical" evidence="11">
    <location>
        <begin position="6"/>
        <end position="23"/>
    </location>
</feature>
<dbReference type="InterPro" id="IPR036259">
    <property type="entry name" value="MFS_trans_sf"/>
</dbReference>
<organism evidence="12 13">
    <name type="scientific">Paralvinella palmiformis</name>
    <dbReference type="NCBI Taxonomy" id="53620"/>
    <lineage>
        <taxon>Eukaryota</taxon>
        <taxon>Metazoa</taxon>
        <taxon>Spiralia</taxon>
        <taxon>Lophotrochozoa</taxon>
        <taxon>Annelida</taxon>
        <taxon>Polychaeta</taxon>
        <taxon>Sedentaria</taxon>
        <taxon>Canalipalpata</taxon>
        <taxon>Terebellida</taxon>
        <taxon>Terebelliformia</taxon>
        <taxon>Alvinellidae</taxon>
        <taxon>Paralvinella</taxon>
    </lineage>
</organism>
<evidence type="ECO:0000256" key="7">
    <source>
        <dbReference type="ARBA" id="ARBA00023136"/>
    </source>
</evidence>
<evidence type="ECO:0000256" key="11">
    <source>
        <dbReference type="SAM" id="Phobius"/>
    </source>
</evidence>
<evidence type="ECO:0000313" key="13">
    <source>
        <dbReference type="Proteomes" id="UP001208570"/>
    </source>
</evidence>
<dbReference type="Proteomes" id="UP001208570">
    <property type="component" value="Unassembled WGS sequence"/>
</dbReference>
<dbReference type="GO" id="GO:0016020">
    <property type="term" value="C:membrane"/>
    <property type="evidence" value="ECO:0007669"/>
    <property type="project" value="UniProtKB-SubCell"/>
</dbReference>
<keyword evidence="8" id="KW-0012">Acyltransferase</keyword>
<dbReference type="InterPro" id="IPR004299">
    <property type="entry name" value="MBOAT_fam"/>
</dbReference>
<dbReference type="EMBL" id="JAODUP010000208">
    <property type="protein sequence ID" value="KAK2156635.1"/>
    <property type="molecule type" value="Genomic_DNA"/>
</dbReference>
<proteinExistence type="inferred from homology"/>
<dbReference type="GO" id="GO:0071617">
    <property type="term" value="F:lysophospholipid acyltransferase activity"/>
    <property type="evidence" value="ECO:0007669"/>
    <property type="project" value="TreeGrafter"/>
</dbReference>
<dbReference type="Pfam" id="PF03062">
    <property type="entry name" value="MBOAT"/>
    <property type="match status" value="1"/>
</dbReference>
<feature type="transmembrane region" description="Helical" evidence="11">
    <location>
        <begin position="35"/>
        <end position="57"/>
    </location>
</feature>
<evidence type="ECO:0000313" key="12">
    <source>
        <dbReference type="EMBL" id="KAK2156635.1"/>
    </source>
</evidence>
<evidence type="ECO:0000256" key="4">
    <source>
        <dbReference type="ARBA" id="ARBA00022679"/>
    </source>
</evidence>
<sequence>MAVTDDMIYGGLLVFSVVLGYFLKRIHGYRKKQYISSAIGVVIGLLVCRVHIFHSLLTATVNAIIIRLWPRYCHVISLVWCLGYIAFFRTTHYLGLPPVPPHCNAVQLILTLKLVGLAHEIHDTHVNEEEAKKNEGDEKISLKNKYQNVNPTVWEMFLYVYCYIGLLTGPYFKYRTYHDMLSEANMDNIDTAGPVLHKIKWVPLYAACFLIGGIFFSIQSVREEEFYEQPFWYRYIFMTPMFFLFRMRFYIAWTLAECMCIIAGLGAYPVLGKNKIGMGPTDYMGLEKAKSMAPEGIAYDFETVRNIDIHGCELSPTIRIGVRSWNTTVQFWLANTIYRRLPFKSGPLNVAITMSVSAYWHGIYSGYYLSFLTVPLCMVAEEIMQAAFRNGKSPRQQIIYDWFAWFFKMRWFDYMCMSFLLLTWQDTIRYWRSVYFSGHVIALLFICIGMYFKTKKTKGVQDHKRQISKNVKEE</sequence>
<reference evidence="12" key="1">
    <citation type="journal article" date="2023" name="Mol. Biol. Evol.">
        <title>Third-Generation Sequencing Reveals the Adaptive Role of the Epigenome in Three Deep-Sea Polychaetes.</title>
        <authorList>
            <person name="Perez M."/>
            <person name="Aroh O."/>
            <person name="Sun Y."/>
            <person name="Lan Y."/>
            <person name="Juniper S.K."/>
            <person name="Young C.R."/>
            <person name="Angers B."/>
            <person name="Qian P.Y."/>
        </authorList>
    </citation>
    <scope>NUCLEOTIDE SEQUENCE</scope>
    <source>
        <strain evidence="12">P08H-3</strain>
    </source>
</reference>
<gene>
    <name evidence="12" type="ORF">LSH36_208g01079</name>
</gene>
<evidence type="ECO:0000256" key="10">
    <source>
        <dbReference type="ARBA" id="ARBA00093678"/>
    </source>
</evidence>
<feature type="transmembrane region" description="Helical" evidence="11">
    <location>
        <begin position="153"/>
        <end position="172"/>
    </location>
</feature>
<accession>A0AAD9JQ96</accession>
<keyword evidence="4" id="KW-0808">Transferase</keyword>
<evidence type="ECO:0000256" key="6">
    <source>
        <dbReference type="ARBA" id="ARBA00022989"/>
    </source>
</evidence>
<evidence type="ECO:0000256" key="9">
    <source>
        <dbReference type="ARBA" id="ARBA00025707"/>
    </source>
</evidence>
<feature type="transmembrane region" description="Helical" evidence="11">
    <location>
        <begin position="201"/>
        <end position="219"/>
    </location>
</feature>
<evidence type="ECO:0000256" key="5">
    <source>
        <dbReference type="ARBA" id="ARBA00022692"/>
    </source>
</evidence>
<evidence type="ECO:0000256" key="1">
    <source>
        <dbReference type="ARBA" id="ARBA00004141"/>
    </source>
</evidence>
<dbReference type="AlphaFoldDB" id="A0AAD9JQ96"/>
<comment type="pathway">
    <text evidence="9">Phospholipid metabolism.</text>
</comment>
<comment type="caution">
    <text evidence="12">The sequence shown here is derived from an EMBL/GenBank/DDBJ whole genome shotgun (WGS) entry which is preliminary data.</text>
</comment>
<dbReference type="GO" id="GO:0030258">
    <property type="term" value="P:lipid modification"/>
    <property type="evidence" value="ECO:0007669"/>
    <property type="project" value="TreeGrafter"/>
</dbReference>
<comment type="similarity">
    <text evidence="3">Belongs to the membrane-bound acyltransferase family.</text>
</comment>
<comment type="subcellular location">
    <subcellularLocation>
        <location evidence="1">Membrane</location>
        <topology evidence="1">Multi-pass membrane protein</topology>
    </subcellularLocation>
</comment>
<feature type="transmembrane region" description="Helical" evidence="11">
    <location>
        <begin position="434"/>
        <end position="452"/>
    </location>
</feature>